<dbReference type="Gene3D" id="1.20.1280.50">
    <property type="match status" value="1"/>
</dbReference>
<reference evidence="4 5" key="1">
    <citation type="submission" date="2015-01" db="EMBL/GenBank/DDBJ databases">
        <title>The Genome Sequence of Fonsecaea multimorphosa CBS 102226.</title>
        <authorList>
            <consortium name="The Broad Institute Genomics Platform"/>
            <person name="Cuomo C."/>
            <person name="de Hoog S."/>
            <person name="Gorbushina A."/>
            <person name="Stielow B."/>
            <person name="Teixiera M."/>
            <person name="Abouelleil A."/>
            <person name="Chapman S.B."/>
            <person name="Priest M."/>
            <person name="Young S.K."/>
            <person name="Wortman J."/>
            <person name="Nusbaum C."/>
            <person name="Birren B."/>
        </authorList>
    </citation>
    <scope>NUCLEOTIDE SEQUENCE [LARGE SCALE GENOMIC DNA]</scope>
    <source>
        <strain evidence="4 5">CBS 102226</strain>
    </source>
</reference>
<dbReference type="RefSeq" id="XP_016635366.1">
    <property type="nucleotide sequence ID" value="XM_016773309.1"/>
</dbReference>
<feature type="domain" description="F-box" evidence="3">
    <location>
        <begin position="481"/>
        <end position="527"/>
    </location>
</feature>
<dbReference type="GO" id="GO:0005829">
    <property type="term" value="C:cytosol"/>
    <property type="evidence" value="ECO:0007669"/>
    <property type="project" value="TreeGrafter"/>
</dbReference>
<feature type="region of interest" description="Disordered" evidence="2">
    <location>
        <begin position="1459"/>
        <end position="1491"/>
    </location>
</feature>
<dbReference type="GeneID" id="27708542"/>
<dbReference type="InterPro" id="IPR027040">
    <property type="entry name" value="PSMD4"/>
</dbReference>
<dbReference type="PROSITE" id="PS50181">
    <property type="entry name" value="FBOX"/>
    <property type="match status" value="1"/>
</dbReference>
<feature type="region of interest" description="Disordered" evidence="2">
    <location>
        <begin position="1264"/>
        <end position="1301"/>
    </location>
</feature>
<feature type="region of interest" description="Disordered" evidence="2">
    <location>
        <begin position="1009"/>
        <end position="1044"/>
    </location>
</feature>
<dbReference type="SUPFAM" id="SSF50978">
    <property type="entry name" value="WD40 repeat-like"/>
    <property type="match status" value="1"/>
</dbReference>
<feature type="compositionally biased region" description="Polar residues" evidence="2">
    <location>
        <begin position="1363"/>
        <end position="1376"/>
    </location>
</feature>
<name>A0A0D2KWP1_9EURO</name>
<dbReference type="GO" id="GO:0005634">
    <property type="term" value="C:nucleus"/>
    <property type="evidence" value="ECO:0007669"/>
    <property type="project" value="TreeGrafter"/>
</dbReference>
<evidence type="ECO:0000313" key="4">
    <source>
        <dbReference type="EMBL" id="KIY01244.1"/>
    </source>
</evidence>
<organism evidence="4 5">
    <name type="scientific">Fonsecaea multimorphosa CBS 102226</name>
    <dbReference type="NCBI Taxonomy" id="1442371"/>
    <lineage>
        <taxon>Eukaryota</taxon>
        <taxon>Fungi</taxon>
        <taxon>Dikarya</taxon>
        <taxon>Ascomycota</taxon>
        <taxon>Pezizomycotina</taxon>
        <taxon>Eurotiomycetes</taxon>
        <taxon>Chaetothyriomycetidae</taxon>
        <taxon>Chaetothyriales</taxon>
        <taxon>Herpotrichiellaceae</taxon>
        <taxon>Fonsecaea</taxon>
    </lineage>
</organism>
<keyword evidence="5" id="KW-1185">Reference proteome</keyword>
<feature type="compositionally biased region" description="Polar residues" evidence="2">
    <location>
        <begin position="1009"/>
        <end position="1019"/>
    </location>
</feature>
<feature type="region of interest" description="Disordered" evidence="2">
    <location>
        <begin position="1350"/>
        <end position="1382"/>
    </location>
</feature>
<dbReference type="PANTHER" id="PTHR10223">
    <property type="entry name" value="26S PROTEASOME NON-ATPASE REGULATORY SUBUNIT 4"/>
    <property type="match status" value="1"/>
</dbReference>
<dbReference type="Proteomes" id="UP000053411">
    <property type="component" value="Unassembled WGS sequence"/>
</dbReference>
<feature type="region of interest" description="Disordered" evidence="2">
    <location>
        <begin position="363"/>
        <end position="449"/>
    </location>
</feature>
<dbReference type="InterPro" id="IPR036322">
    <property type="entry name" value="WD40_repeat_dom_sf"/>
</dbReference>
<feature type="compositionally biased region" description="Low complexity" evidence="2">
    <location>
        <begin position="1428"/>
        <end position="1439"/>
    </location>
</feature>
<evidence type="ECO:0000259" key="3">
    <source>
        <dbReference type="PROSITE" id="PS50181"/>
    </source>
</evidence>
<dbReference type="InterPro" id="IPR036047">
    <property type="entry name" value="F-box-like_dom_sf"/>
</dbReference>
<evidence type="ECO:0000256" key="1">
    <source>
        <dbReference type="SAM" id="Coils"/>
    </source>
</evidence>
<accession>A0A0D2KWP1</accession>
<dbReference type="GO" id="GO:0008540">
    <property type="term" value="C:proteasome regulatory particle, base subcomplex"/>
    <property type="evidence" value="ECO:0007669"/>
    <property type="project" value="TreeGrafter"/>
</dbReference>
<dbReference type="InterPro" id="IPR001810">
    <property type="entry name" value="F-box_dom"/>
</dbReference>
<dbReference type="SMART" id="SM00256">
    <property type="entry name" value="FBOX"/>
    <property type="match status" value="1"/>
</dbReference>
<feature type="region of interest" description="Disordered" evidence="2">
    <location>
        <begin position="1"/>
        <end position="26"/>
    </location>
</feature>
<feature type="compositionally biased region" description="Polar residues" evidence="2">
    <location>
        <begin position="1278"/>
        <end position="1289"/>
    </location>
</feature>
<feature type="compositionally biased region" description="Polar residues" evidence="2">
    <location>
        <begin position="364"/>
        <end position="384"/>
    </location>
</feature>
<dbReference type="SUPFAM" id="SSF81383">
    <property type="entry name" value="F-box domain"/>
    <property type="match status" value="1"/>
</dbReference>
<feature type="compositionally biased region" description="Basic and acidic residues" evidence="2">
    <location>
        <begin position="1353"/>
        <end position="1362"/>
    </location>
</feature>
<feature type="compositionally biased region" description="Low complexity" evidence="2">
    <location>
        <begin position="1020"/>
        <end position="1037"/>
    </location>
</feature>
<protein>
    <recommendedName>
        <fullName evidence="3">F-box domain-containing protein</fullName>
    </recommendedName>
</protein>
<feature type="compositionally biased region" description="Basic residues" evidence="2">
    <location>
        <begin position="1265"/>
        <end position="1275"/>
    </location>
</feature>
<dbReference type="OrthoDB" id="2095648at2759"/>
<feature type="compositionally biased region" description="Basic and acidic residues" evidence="2">
    <location>
        <begin position="10"/>
        <end position="25"/>
    </location>
</feature>
<feature type="coiled-coil region" evidence="1">
    <location>
        <begin position="72"/>
        <end position="113"/>
    </location>
</feature>
<dbReference type="CDD" id="cd09917">
    <property type="entry name" value="F-box_SF"/>
    <property type="match status" value="1"/>
</dbReference>
<proteinExistence type="predicted"/>
<dbReference type="PROSITE" id="PS50330">
    <property type="entry name" value="UIM"/>
    <property type="match status" value="1"/>
</dbReference>
<evidence type="ECO:0000313" key="5">
    <source>
        <dbReference type="Proteomes" id="UP000053411"/>
    </source>
</evidence>
<sequence>MAGIVPQGSREPHMDLQHSGQERPDTGANLFQVVSGTKREEFQQPTHQLISQPVAYAREQPSESTKDYQGLYQDEKRKLGALQARLQEKEIELQNAERANKELVLQLTESQTALADMKKMMVLAGRKEPKPMDDDIINKFITLKSDILQLVRAHCSAPVTLDGPMQEDVAPELSELIVRHHVAHHIYIADGLVEWRNRSISMIKSLSNSSKYRYSAHSATEIWQRIERFCHHEKANTTARQQARHDLESICHAAYDAALSFRETKIEYQWEQDMDLLPSRATNLASHEIVGSVGPTPSQAHEIERIVFGGVIRGDRKTGRLSDGKTRLSRTLVVIDHPSSTEKVLDDYSNSLLDLFMQPAPSEASHNATSVEQTQQFPSPSTQHGLPDFEYEASGGLLSTSSPREPTSDQEGPSDNVSVRSGGTQRGRSSNTRWISSRDSSSQGSPGSRIDEYERAHTQYRKPSDGIIFQVIPSARDKNSRVSIENFPNEVLTHILSHLPPETLSSMSLVSQRFHKLVTTPHAWRIAFARYFPSAEALDAGPSKAAQESVSDVDRAQRRSFTRLSALSSWRSEYILRTRLLRSLGRGRPAVEAISRSGASRHASSAAAAAVTTYASGLYYPISHLHATFGVGLNKKQPLFMHGAVEQGAVTVSDPASGKPGSWGLTDFDAFKHFADQFPGELPYGLGPGNMVGMANVMDLSQPYGKVYGEACPGGRVFYTSTSEQRGRFVSISSTANHALGIPETTMIGCAVCSVWIAKSESVLKATNGIFGFLAGFSNGVLAAYALGVNPVHDRRFDKGELTAKWVLCPGVPIIAICVDERVSTRRLSARRIWATVLNALGEVFYLTDAPTRPDFVGKASPEELDRLAWRTGRSVQWSLVEATRRAAKPDPFGTAKVDGSYSPRISSDECGLSADQIVAETKEVEEFLLYKPKHFQNICNGWDMQRRLVSDFAGDDGANAGESVFVVECGLYETSGASVRRFTRCITKIAVDSELDSWPTIQSTIKQGSIFGTSSPTQRSPYSSPVPRSIPRSRTSSQDDIMGSRSREVWHISNFSFAEHRNIHISALASDESEFATLNVSEDPLLGMSGGSNTSSPLASPLGHTGTLSSSSEIPGHRARLFGIGTMSGIVMLWDMRASLSPSPEVVNTVSPVRIIYTKSPQIASLALTSLYVVHGGNEGLVQAWDPLASTTEPVRTLNSRFSDRARRRIAQAEASVQGVGNNYYAAGAIVLDPDPTVLRGMVSLGSYVRYWSYSSTAADAYKTRKRGQLRRRSERGSNSTPASQKVSATGRGLIKDYISNERHEMEREKLVRQKELERLSGRFGTDILGEGASEEELLAYATMLSEEAFSSDERKRKETHGGSSIASPNPSQSGAENAADAELEEAIRLSLMESEQVSSSPAMSASDFDIPIRYAKGSRHGTPLRSGKAGSSKAKAAAQEEDDLEFALRLSLAEEQSRMAMDEDFPMLSKSTSGGSEGSGKGKGKSRRR</sequence>
<dbReference type="PANTHER" id="PTHR10223:SF2">
    <property type="entry name" value="F-BOX AND WD DOMAIN PROTEIN (AFU_ORTHOLOGUE AFUA_6G11400)"/>
    <property type="match status" value="1"/>
</dbReference>
<dbReference type="EMBL" id="KN848065">
    <property type="protein sequence ID" value="KIY01244.1"/>
    <property type="molecule type" value="Genomic_DNA"/>
</dbReference>
<keyword evidence="1" id="KW-0175">Coiled coil</keyword>
<evidence type="ECO:0000256" key="2">
    <source>
        <dbReference type="SAM" id="MobiDB-lite"/>
    </source>
</evidence>
<dbReference type="InterPro" id="IPR003903">
    <property type="entry name" value="UIM_dom"/>
</dbReference>
<dbReference type="GO" id="GO:0043161">
    <property type="term" value="P:proteasome-mediated ubiquitin-dependent protein catabolic process"/>
    <property type="evidence" value="ECO:0007669"/>
    <property type="project" value="TreeGrafter"/>
</dbReference>
<feature type="compositionally biased region" description="Low complexity" evidence="2">
    <location>
        <begin position="429"/>
        <end position="448"/>
    </location>
</feature>
<feature type="region of interest" description="Disordered" evidence="2">
    <location>
        <begin position="1416"/>
        <end position="1443"/>
    </location>
</feature>
<dbReference type="STRING" id="1442371.A0A0D2KWP1"/>
<feature type="compositionally biased region" description="Polar residues" evidence="2">
    <location>
        <begin position="397"/>
        <end position="428"/>
    </location>
</feature>
<gene>
    <name evidence="4" type="ORF">Z520_02796</name>
</gene>
<dbReference type="VEuPathDB" id="FungiDB:Z520_02796"/>
<dbReference type="Pfam" id="PF12937">
    <property type="entry name" value="F-box-like"/>
    <property type="match status" value="1"/>
</dbReference>
<feature type="region of interest" description="Disordered" evidence="2">
    <location>
        <begin position="1088"/>
        <end position="1113"/>
    </location>
</feature>
<dbReference type="GO" id="GO:0031593">
    <property type="term" value="F:polyubiquitin modification-dependent protein binding"/>
    <property type="evidence" value="ECO:0007669"/>
    <property type="project" value="TreeGrafter"/>
</dbReference>